<keyword evidence="3" id="KW-0963">Cytoplasm</keyword>
<dbReference type="PANTHER" id="PTHR10889">
    <property type="entry name" value="DEOXYRIBOSE-PHOSPHATE ALDOLASE"/>
    <property type="match status" value="1"/>
</dbReference>
<evidence type="ECO:0000256" key="2">
    <source>
        <dbReference type="ARBA" id="ARBA00012515"/>
    </source>
</evidence>
<evidence type="ECO:0000256" key="3">
    <source>
        <dbReference type="ARBA" id="ARBA00022490"/>
    </source>
</evidence>
<dbReference type="InterPro" id="IPR011343">
    <property type="entry name" value="DeoC"/>
</dbReference>
<proteinExistence type="inferred from homology"/>
<evidence type="ECO:0000256" key="7">
    <source>
        <dbReference type="ARBA" id="ARBA00048791"/>
    </source>
</evidence>
<dbReference type="PIRSF" id="PIRSF001357">
    <property type="entry name" value="DeoC"/>
    <property type="match status" value="1"/>
</dbReference>
<reference evidence="10" key="1">
    <citation type="journal article" date="2013" name="Genome Announc.">
        <title>Draft genome sequence of the ascomycete Phaeoacremonium aleophilum strain UCR-PA7, a causal agent of the esca disease complex in grapevines.</title>
        <authorList>
            <person name="Blanco-Ulate B."/>
            <person name="Rolshausen P."/>
            <person name="Cantu D."/>
        </authorList>
    </citation>
    <scope>NUCLEOTIDE SEQUENCE [LARGE SCALE GENOMIC DNA]</scope>
    <source>
        <strain evidence="10">UCR-PA7</strain>
    </source>
</reference>
<comment type="catalytic activity">
    <reaction evidence="7">
        <text>2-deoxy-D-ribose 5-phosphate = D-glyceraldehyde 3-phosphate + acetaldehyde</text>
        <dbReference type="Rhea" id="RHEA:12821"/>
        <dbReference type="ChEBI" id="CHEBI:15343"/>
        <dbReference type="ChEBI" id="CHEBI:59776"/>
        <dbReference type="ChEBI" id="CHEBI:62877"/>
        <dbReference type="EC" id="4.1.2.4"/>
    </reaction>
</comment>
<dbReference type="GO" id="GO:0009264">
    <property type="term" value="P:deoxyribonucleotide catabolic process"/>
    <property type="evidence" value="ECO:0007669"/>
    <property type="project" value="InterPro"/>
</dbReference>
<keyword evidence="10" id="KW-1185">Reference proteome</keyword>
<dbReference type="EMBL" id="KB933036">
    <property type="protein sequence ID" value="EOO01295.1"/>
    <property type="molecule type" value="Genomic_DNA"/>
</dbReference>
<dbReference type="UniPathway" id="UPA00002">
    <property type="reaction ID" value="UER00468"/>
</dbReference>
<dbReference type="GO" id="GO:0005737">
    <property type="term" value="C:cytoplasm"/>
    <property type="evidence" value="ECO:0007669"/>
    <property type="project" value="InterPro"/>
</dbReference>
<dbReference type="OrthoDB" id="70823at2759"/>
<evidence type="ECO:0000256" key="5">
    <source>
        <dbReference type="ARBA" id="ARBA00023270"/>
    </source>
</evidence>
<dbReference type="KEGG" id="tmn:UCRPA7_3228"/>
<dbReference type="GO" id="GO:0004139">
    <property type="term" value="F:deoxyribose-phosphate aldolase activity"/>
    <property type="evidence" value="ECO:0007669"/>
    <property type="project" value="UniProtKB-EC"/>
</dbReference>
<dbReference type="PANTHER" id="PTHR10889:SF1">
    <property type="entry name" value="DEOXYRIBOSE-PHOSPHATE ALDOLASE"/>
    <property type="match status" value="1"/>
</dbReference>
<dbReference type="Gene3D" id="3.20.20.70">
    <property type="entry name" value="Aldolase class I"/>
    <property type="match status" value="1"/>
</dbReference>
<evidence type="ECO:0000313" key="9">
    <source>
        <dbReference type="EMBL" id="EOO01295.1"/>
    </source>
</evidence>
<dbReference type="AlphaFoldDB" id="R8BPR5"/>
<feature type="active site" description="Schiff-base intermediate with acetaldehyde" evidence="8">
    <location>
        <position position="182"/>
    </location>
</feature>
<protein>
    <recommendedName>
        <fullName evidence="2">deoxyribose-phosphate aldolase</fullName>
        <ecNumber evidence="2">4.1.2.4</ecNumber>
    </recommendedName>
    <alternativeName>
        <fullName evidence="6">2-deoxy-D-ribose 5-phosphate aldolase</fullName>
    </alternativeName>
</protein>
<sequence>MAASPGPRAIKVSLSTIAKTIDHSLLHPTMTDAEIEAGLQTARSYNVAAACIKPYSIAQARRVLAGSDVRVCAVVGFPHGSSTRAAKVAEAQEAVRAGAAEVDVVVNVGKVLGGQWGYVEEEIAAVNEVVTSTAVGDGAADGEGEKKKTAILKVIFENDYLQEEHIARLCEICTRVKVAFVKTSTGYAMVKQSNGMYSYKGPTVPHLKLMREKSGPEVQIKAAGGVRTLDDFLFVMSLGVTRVGATATAAILEDAKERGIGETQVEVALKEIGSVGGGY</sequence>
<dbReference type="NCBIfam" id="TIGR00126">
    <property type="entry name" value="deoC"/>
    <property type="match status" value="1"/>
</dbReference>
<dbReference type="Proteomes" id="UP000014074">
    <property type="component" value="Unassembled WGS sequence"/>
</dbReference>
<evidence type="ECO:0000256" key="4">
    <source>
        <dbReference type="ARBA" id="ARBA00023239"/>
    </source>
</evidence>
<dbReference type="InterPro" id="IPR028581">
    <property type="entry name" value="DeoC_typeI"/>
</dbReference>
<dbReference type="SMART" id="SM01133">
    <property type="entry name" value="DeoC"/>
    <property type="match status" value="1"/>
</dbReference>
<dbReference type="SUPFAM" id="SSF51569">
    <property type="entry name" value="Aldolase"/>
    <property type="match status" value="1"/>
</dbReference>
<dbReference type="GeneID" id="19323555"/>
<dbReference type="InterPro" id="IPR002915">
    <property type="entry name" value="DeoC/FbaB/LacD_aldolase"/>
</dbReference>
<feature type="active site" description="Proton donor/acceptor" evidence="8">
    <location>
        <position position="221"/>
    </location>
</feature>
<name>R8BPR5_PHAM7</name>
<dbReference type="GO" id="GO:0016052">
    <property type="term" value="P:carbohydrate catabolic process"/>
    <property type="evidence" value="ECO:0007669"/>
    <property type="project" value="TreeGrafter"/>
</dbReference>
<evidence type="ECO:0000313" key="10">
    <source>
        <dbReference type="Proteomes" id="UP000014074"/>
    </source>
</evidence>
<dbReference type="CDD" id="cd00959">
    <property type="entry name" value="DeoC"/>
    <property type="match status" value="1"/>
</dbReference>
<dbReference type="InterPro" id="IPR013785">
    <property type="entry name" value="Aldolase_TIM"/>
</dbReference>
<dbReference type="HAMAP" id="MF_00114">
    <property type="entry name" value="DeoC_type1"/>
    <property type="match status" value="1"/>
</dbReference>
<accession>R8BPR5</accession>
<dbReference type="EC" id="4.1.2.4" evidence="2"/>
<keyword evidence="5 8" id="KW-0704">Schiff base</keyword>
<evidence type="ECO:0000256" key="8">
    <source>
        <dbReference type="PIRSR" id="PIRSR001357-50"/>
    </source>
</evidence>
<dbReference type="HOGENOM" id="CLU_053595_0_2_1"/>
<dbReference type="eggNOG" id="KOG3981">
    <property type="taxonomic scope" value="Eukaryota"/>
</dbReference>
<evidence type="ECO:0000256" key="6">
    <source>
        <dbReference type="ARBA" id="ARBA00032755"/>
    </source>
</evidence>
<keyword evidence="4" id="KW-0456">Lyase</keyword>
<dbReference type="RefSeq" id="XP_007914020.1">
    <property type="nucleotide sequence ID" value="XM_007915829.1"/>
</dbReference>
<comment type="similarity">
    <text evidence="1">Belongs to the DeoC/FbaB aldolase family. DeoC type 1 subfamily.</text>
</comment>
<gene>
    <name evidence="9" type="ORF">UCRPA7_3228</name>
</gene>
<dbReference type="Pfam" id="PF01791">
    <property type="entry name" value="DeoC"/>
    <property type="match status" value="1"/>
</dbReference>
<dbReference type="GO" id="GO:0046386">
    <property type="term" value="P:deoxyribose phosphate catabolic process"/>
    <property type="evidence" value="ECO:0007669"/>
    <property type="project" value="UniProtKB-UniPathway"/>
</dbReference>
<evidence type="ECO:0000256" key="1">
    <source>
        <dbReference type="ARBA" id="ARBA00010936"/>
    </source>
</evidence>
<organism evidence="9 10">
    <name type="scientific">Phaeoacremonium minimum (strain UCR-PA7)</name>
    <name type="common">Esca disease fungus</name>
    <name type="synonym">Togninia minima</name>
    <dbReference type="NCBI Taxonomy" id="1286976"/>
    <lineage>
        <taxon>Eukaryota</taxon>
        <taxon>Fungi</taxon>
        <taxon>Dikarya</taxon>
        <taxon>Ascomycota</taxon>
        <taxon>Pezizomycotina</taxon>
        <taxon>Sordariomycetes</taxon>
        <taxon>Sordariomycetidae</taxon>
        <taxon>Togniniales</taxon>
        <taxon>Togniniaceae</taxon>
        <taxon>Phaeoacremonium</taxon>
    </lineage>
</organism>